<dbReference type="Proteomes" id="UP000183924">
    <property type="component" value="Unassembled WGS sequence"/>
</dbReference>
<evidence type="ECO:0000313" key="19">
    <source>
        <dbReference type="Proteomes" id="UP000183924"/>
    </source>
</evidence>
<evidence type="ECO:0000256" key="1">
    <source>
        <dbReference type="ARBA" id="ARBA00022722"/>
    </source>
</evidence>
<evidence type="ECO:0000256" key="4">
    <source>
        <dbReference type="ARBA" id="ARBA00022801"/>
    </source>
</evidence>
<dbReference type="InterPro" id="IPR011604">
    <property type="entry name" value="PDDEXK-like_dom_sf"/>
</dbReference>
<dbReference type="GO" id="GO:0000725">
    <property type="term" value="P:recombinational repair"/>
    <property type="evidence" value="ECO:0007669"/>
    <property type="project" value="TreeGrafter"/>
</dbReference>
<feature type="domain" description="UvrD-like helicase C-terminal" evidence="17">
    <location>
        <begin position="495"/>
        <end position="770"/>
    </location>
</feature>
<keyword evidence="7 15" id="KW-0067">ATP-binding</keyword>
<dbReference type="GO" id="GO:0016887">
    <property type="term" value="F:ATP hydrolysis activity"/>
    <property type="evidence" value="ECO:0007669"/>
    <property type="project" value="RHEA"/>
</dbReference>
<dbReference type="Gene3D" id="1.10.486.10">
    <property type="entry name" value="PCRA, domain 4"/>
    <property type="match status" value="1"/>
</dbReference>
<evidence type="ECO:0000256" key="5">
    <source>
        <dbReference type="ARBA" id="ARBA00022806"/>
    </source>
</evidence>
<dbReference type="PANTHER" id="PTHR11070">
    <property type="entry name" value="UVRD / RECB / PCRA DNA HELICASE FAMILY MEMBER"/>
    <property type="match status" value="1"/>
</dbReference>
<evidence type="ECO:0000256" key="7">
    <source>
        <dbReference type="ARBA" id="ARBA00022840"/>
    </source>
</evidence>
<dbReference type="Pfam" id="PF00580">
    <property type="entry name" value="UvrD-helicase"/>
    <property type="match status" value="1"/>
</dbReference>
<feature type="domain" description="UvrD-like helicase ATP-binding" evidence="16">
    <location>
        <begin position="6"/>
        <end position="483"/>
    </location>
</feature>
<comment type="catalytic activity">
    <reaction evidence="14">
        <text>ATP + H2O = ADP + phosphate + H(+)</text>
        <dbReference type="Rhea" id="RHEA:13065"/>
        <dbReference type="ChEBI" id="CHEBI:15377"/>
        <dbReference type="ChEBI" id="CHEBI:15378"/>
        <dbReference type="ChEBI" id="CHEBI:30616"/>
        <dbReference type="ChEBI" id="CHEBI:43474"/>
        <dbReference type="ChEBI" id="CHEBI:456216"/>
        <dbReference type="EC" id="5.6.2.4"/>
    </reaction>
</comment>
<comment type="catalytic activity">
    <reaction evidence="11">
        <text>Couples ATP hydrolysis with the unwinding of duplex DNA by translocating in the 3'-5' direction.</text>
        <dbReference type="EC" id="5.6.2.4"/>
    </reaction>
</comment>
<keyword evidence="10" id="KW-0413">Isomerase</keyword>
<evidence type="ECO:0000256" key="9">
    <source>
        <dbReference type="ARBA" id="ARBA00023204"/>
    </source>
</evidence>
<dbReference type="PROSITE" id="PS51217">
    <property type="entry name" value="UVRD_HELICASE_CTER"/>
    <property type="match status" value="1"/>
</dbReference>
<evidence type="ECO:0000256" key="14">
    <source>
        <dbReference type="ARBA" id="ARBA00048988"/>
    </source>
</evidence>
<dbReference type="AlphaFoldDB" id="A0A1J8P7U8"/>
<proteinExistence type="predicted"/>
<keyword evidence="19" id="KW-1185">Reference proteome</keyword>
<keyword evidence="2 15" id="KW-0547">Nucleotide-binding</keyword>
<dbReference type="EC" id="5.6.2.4" evidence="12"/>
<dbReference type="Gene3D" id="3.90.320.10">
    <property type="match status" value="1"/>
</dbReference>
<dbReference type="GO" id="GO:0004527">
    <property type="term" value="F:exonuclease activity"/>
    <property type="evidence" value="ECO:0007669"/>
    <property type="project" value="UniProtKB-KW"/>
</dbReference>
<evidence type="ECO:0000256" key="12">
    <source>
        <dbReference type="ARBA" id="ARBA00034808"/>
    </source>
</evidence>
<dbReference type="GO" id="GO:0005829">
    <property type="term" value="C:cytosol"/>
    <property type="evidence" value="ECO:0007669"/>
    <property type="project" value="TreeGrafter"/>
</dbReference>
<dbReference type="GO" id="GO:0003677">
    <property type="term" value="F:DNA binding"/>
    <property type="evidence" value="ECO:0007669"/>
    <property type="project" value="UniProtKB-KW"/>
</dbReference>
<keyword evidence="9" id="KW-0234">DNA repair</keyword>
<dbReference type="Pfam" id="PF13361">
    <property type="entry name" value="UvrD_C"/>
    <property type="match status" value="1"/>
</dbReference>
<name>A0A1J8P7U8_9COXI</name>
<dbReference type="GO" id="GO:0033202">
    <property type="term" value="C:DNA helicase complex"/>
    <property type="evidence" value="ECO:0007669"/>
    <property type="project" value="TreeGrafter"/>
</dbReference>
<dbReference type="GO" id="GO:0043138">
    <property type="term" value="F:3'-5' DNA helicase activity"/>
    <property type="evidence" value="ECO:0007669"/>
    <property type="project" value="UniProtKB-EC"/>
</dbReference>
<evidence type="ECO:0000256" key="8">
    <source>
        <dbReference type="ARBA" id="ARBA00023125"/>
    </source>
</evidence>
<keyword evidence="6" id="KW-0269">Exonuclease</keyword>
<dbReference type="GO" id="GO:0005524">
    <property type="term" value="F:ATP binding"/>
    <property type="evidence" value="ECO:0007669"/>
    <property type="project" value="UniProtKB-UniRule"/>
</dbReference>
<keyword evidence="8" id="KW-0238">DNA-binding</keyword>
<dbReference type="EMBL" id="LUKY01000032">
    <property type="protein sequence ID" value="OIZ95075.1"/>
    <property type="molecule type" value="Genomic_DNA"/>
</dbReference>
<keyword evidence="3" id="KW-0227">DNA damage</keyword>
<dbReference type="RefSeq" id="WP_071662338.1">
    <property type="nucleotide sequence ID" value="NZ_LUKY01000032.1"/>
</dbReference>
<evidence type="ECO:0000256" key="11">
    <source>
        <dbReference type="ARBA" id="ARBA00034617"/>
    </source>
</evidence>
<evidence type="ECO:0000256" key="3">
    <source>
        <dbReference type="ARBA" id="ARBA00022763"/>
    </source>
</evidence>
<evidence type="ECO:0000256" key="15">
    <source>
        <dbReference type="PROSITE-ProRule" id="PRU00560"/>
    </source>
</evidence>
<keyword evidence="4 15" id="KW-0378">Hydrolase</keyword>
<accession>A0A1J8P7U8</accession>
<dbReference type="Pfam" id="PF12705">
    <property type="entry name" value="PDDEXK_1"/>
    <property type="match status" value="1"/>
</dbReference>
<evidence type="ECO:0000256" key="13">
    <source>
        <dbReference type="ARBA" id="ARBA00034923"/>
    </source>
</evidence>
<keyword evidence="1" id="KW-0540">Nuclease</keyword>
<dbReference type="SUPFAM" id="SSF52540">
    <property type="entry name" value="P-loop containing nucleoside triphosphate hydrolases"/>
    <property type="match status" value="1"/>
</dbReference>
<dbReference type="InterPro" id="IPR014016">
    <property type="entry name" value="UvrD-like_ATP-bd"/>
</dbReference>
<comment type="caution">
    <text evidence="18">The sequence shown here is derived from an EMBL/GenBank/DDBJ whole genome shotgun (WGS) entry which is preliminary data.</text>
</comment>
<dbReference type="InterPro" id="IPR027417">
    <property type="entry name" value="P-loop_NTPase"/>
</dbReference>
<dbReference type="OrthoDB" id="9810135at2"/>
<evidence type="ECO:0000256" key="6">
    <source>
        <dbReference type="ARBA" id="ARBA00022839"/>
    </source>
</evidence>
<organism evidence="18 19">
    <name type="scientific">Candidatus Rickettsiella isopodorum</name>
    <dbReference type="NCBI Taxonomy" id="1225476"/>
    <lineage>
        <taxon>Bacteria</taxon>
        <taxon>Pseudomonadati</taxon>
        <taxon>Pseudomonadota</taxon>
        <taxon>Gammaproteobacteria</taxon>
        <taxon>Legionellales</taxon>
        <taxon>Coxiellaceae</taxon>
        <taxon>Rickettsiella</taxon>
    </lineage>
</organism>
<gene>
    <name evidence="18" type="ORF">A1D18_02975</name>
</gene>
<dbReference type="PROSITE" id="PS51198">
    <property type="entry name" value="UVRD_HELICASE_ATP_BIND"/>
    <property type="match status" value="1"/>
</dbReference>
<dbReference type="Gene3D" id="3.40.50.300">
    <property type="entry name" value="P-loop containing nucleotide triphosphate hydrolases"/>
    <property type="match status" value="4"/>
</dbReference>
<feature type="binding site" evidence="15">
    <location>
        <begin position="27"/>
        <end position="34"/>
    </location>
    <ligand>
        <name>ATP</name>
        <dbReference type="ChEBI" id="CHEBI:30616"/>
    </ligand>
</feature>
<dbReference type="STRING" id="1225476.A1D18_02975"/>
<reference evidence="18 19" key="1">
    <citation type="submission" date="2016-03" db="EMBL/GenBank/DDBJ databases">
        <title>Comparative genomics of Rickettsiella.</title>
        <authorList>
            <person name="Chandler C."/>
            <person name="Wang Y."/>
        </authorList>
    </citation>
    <scope>NUCLEOTIDE SEQUENCE [LARGE SCALE GENOMIC DNA]</scope>
    <source>
        <strain evidence="18 19">RCFS May 2013</strain>
    </source>
</reference>
<evidence type="ECO:0000256" key="10">
    <source>
        <dbReference type="ARBA" id="ARBA00023235"/>
    </source>
</evidence>
<dbReference type="InterPro" id="IPR000212">
    <property type="entry name" value="DNA_helicase_UvrD/REP"/>
</dbReference>
<keyword evidence="5 15" id="KW-0347">Helicase</keyword>
<evidence type="ECO:0000259" key="17">
    <source>
        <dbReference type="PROSITE" id="PS51217"/>
    </source>
</evidence>
<evidence type="ECO:0000256" key="2">
    <source>
        <dbReference type="ARBA" id="ARBA00022741"/>
    </source>
</evidence>
<protein>
    <recommendedName>
        <fullName evidence="12">DNA 3'-5' helicase</fullName>
        <ecNumber evidence="12">5.6.2.4</ecNumber>
    </recommendedName>
    <alternativeName>
        <fullName evidence="13">DNA 3'-5' helicase II</fullName>
    </alternativeName>
</protein>
<sequence length="1128" mass="129534">MKSPFQLVDSNQRQRALDPNASFIVQAPAGSGKTELLVRRYLVLLARVACPESIIAITFTRKAANEMRLRIMHALEQAQNIEPIASKDNERYYLAQKVLAQDQALNWNLLSNPNRLRILTIDSFCQSLTRQMPLLAGLGEKLTPVDNPEWLYRLATHELLNQLEDKVPWQASLSHLLSHLDNDFQRVENLFIPMLARREQWLDYLLQHQQDLRKDLEHALFNINQALVEKLNQLISQDVAQELFQLLNFSLQQRQLTPLVQHNDLKFWQAAGHLLLTETHTWRKQLRKTEGFAAANEKNNLEKTEIQTLKKQLLNLITHLSQQNLVQETLIALNRAPPQHYSEAQWQILKSLFELLPILVAHLKFIFQQQKKVDYTEILLAASAALGQPENPTDLALALDYQIQHLLVDEFQDTSSTQFHLIEKLIAGWEKQDGRTLFLVGDPMQSIYRFRKAEVSLFLDVQRQGIGSLQLQTLRLTVNFRSTSGIVDWVNRHFSQLLPTTQDIQSGAVCYSAASAYSQATQTDTVDTYWQLANDSASAETAEADQIIKIIQKIKLNDHPCSIAILVRARSHLRSILTALRSAAIPYQAIEIDSLAEKSAVQDLLSLTRALHHLGDRISWLALLRSPYCGLSLSDLYQITQFNDENQTIISIWQQLQQFEKISLSIETKQRLRRIVPILQQSLQQQGRIPFPLWVKQTWLQLGGSTTLSNWEEMDVIQAYLNFLDNKIKVEGESFDSFKLGDELSHIYTQTTSTTGAQAIEVMTLHKAKGLEFDHVILPGLHRRSRPEPCPLLLYSEQMLGQQKKDFLLAPIPASHEEQNLIYNYLLHEENKKNTAELTRLLYVACTRAKKSLHLLATLTKDTSGEFKSPAPQSLLSQLWPVLDIQAKDVLSNASIPTRTNLPAQPLLKRLPADWQSIPNNQFETHAEIKINAYSYQWLLHPERILGTVIHRLLYQISQDGLDRWNRKKISTSQAMLGSLLTQYGLLDSYLPQALVTLNTCLEKTLADPRGRWILNQQHLSPQSEYAITALLHGKLENFVIDRTFIDPITHIHWIIDYKTTDYQGNKPEEFLKHAMQQHQQQLNRYAQALLLDTQYYARQTRCGLYFPLTSLWCEWKFTEVSITESSQ</sequence>
<evidence type="ECO:0000259" key="16">
    <source>
        <dbReference type="PROSITE" id="PS51198"/>
    </source>
</evidence>
<dbReference type="InterPro" id="IPR038726">
    <property type="entry name" value="PDDEXK_AddAB-type"/>
</dbReference>
<dbReference type="PANTHER" id="PTHR11070:SF2">
    <property type="entry name" value="ATP-DEPENDENT DNA HELICASE SRS2"/>
    <property type="match status" value="1"/>
</dbReference>
<evidence type="ECO:0000313" key="18">
    <source>
        <dbReference type="EMBL" id="OIZ95075.1"/>
    </source>
</evidence>
<dbReference type="InterPro" id="IPR014017">
    <property type="entry name" value="DNA_helicase_UvrD-like_C"/>
</dbReference>